<evidence type="ECO:0000313" key="5">
    <source>
        <dbReference type="Proteomes" id="UP000822688"/>
    </source>
</evidence>
<dbReference type="AlphaFoldDB" id="A0A8T0HXE2"/>
<accession>A0A8T0HXE2</accession>
<dbReference type="InterPro" id="IPR004328">
    <property type="entry name" value="BRO1_dom"/>
</dbReference>
<dbReference type="InterPro" id="IPR038499">
    <property type="entry name" value="BRO1_sf"/>
</dbReference>
<feature type="region of interest" description="Disordered" evidence="2">
    <location>
        <begin position="429"/>
        <end position="463"/>
    </location>
</feature>
<dbReference type="Gene3D" id="1.25.40.280">
    <property type="entry name" value="alix/aip1 like domains"/>
    <property type="match status" value="1"/>
</dbReference>
<comment type="similarity">
    <text evidence="1">Belongs to the BROX family.</text>
</comment>
<dbReference type="Pfam" id="PF03097">
    <property type="entry name" value="BRO1"/>
    <property type="match status" value="1"/>
</dbReference>
<dbReference type="CDD" id="cd09034">
    <property type="entry name" value="BRO1_Alix_like"/>
    <property type="match status" value="1"/>
</dbReference>
<gene>
    <name evidence="4" type="ORF">KC19_VG338200</name>
</gene>
<proteinExistence type="inferred from homology"/>
<dbReference type="PANTHER" id="PTHR23032">
    <property type="entry name" value="BRO1 DOMAIN-CONTAINING PROTEIN BROX"/>
    <property type="match status" value="1"/>
</dbReference>
<sequence>MGCIISSEAIEDAPSPTSTSARSTVGGEVYVFVPGLRSPKFVDLKELLQGSVSTDLASRLQLLRSQVLIACGKNSSASKSRRRRLHQQDTPTANDLEKALVNYLPILLGFVTGGEKLSSGIVFDWINVEDEKKETALGSVYYEVLSVLHLLGLLALQEANTFLTPRPPAEGYSSKVTGESKRNAIELFLKAASFFECALRAVLPNTPDDIKAKLPADLIEAMFRAMENQALGQGVELQLGFAVDNLKASLAVKRRLACEHVKVWDEANDKIGMVPLGDEWREKHLLFVKWKLCEAKAGAYYFHGLILDEGYEDNTHAQALTCLKAADSFLKESQKIKMEFGNTEPLSKVPPLWGAMKYLSEKIPREVLMKVRTFREHYRQEKLPLTIPELPVFPLALTAEEYDLPPVDPAWEKESGYEGRHTLTSDLPAFLAKRDLNPKQNGVKSDLRGARPMSPTPQMVQAR</sequence>
<dbReference type="Proteomes" id="UP000822688">
    <property type="component" value="Chromosome V"/>
</dbReference>
<evidence type="ECO:0000313" key="4">
    <source>
        <dbReference type="EMBL" id="KAG0575341.1"/>
    </source>
</evidence>
<dbReference type="PROSITE" id="PS51180">
    <property type="entry name" value="BRO1"/>
    <property type="match status" value="1"/>
</dbReference>
<evidence type="ECO:0000256" key="2">
    <source>
        <dbReference type="SAM" id="MobiDB-lite"/>
    </source>
</evidence>
<comment type="caution">
    <text evidence="4">The sequence shown here is derived from an EMBL/GenBank/DDBJ whole genome shotgun (WGS) entry which is preliminary data.</text>
</comment>
<dbReference type="SMART" id="SM01041">
    <property type="entry name" value="BRO1"/>
    <property type="match status" value="1"/>
</dbReference>
<keyword evidence="5" id="KW-1185">Reference proteome</keyword>
<evidence type="ECO:0000259" key="3">
    <source>
        <dbReference type="PROSITE" id="PS51180"/>
    </source>
</evidence>
<organism evidence="4 5">
    <name type="scientific">Ceratodon purpureus</name>
    <name type="common">Fire moss</name>
    <name type="synonym">Dicranum purpureum</name>
    <dbReference type="NCBI Taxonomy" id="3225"/>
    <lineage>
        <taxon>Eukaryota</taxon>
        <taxon>Viridiplantae</taxon>
        <taxon>Streptophyta</taxon>
        <taxon>Embryophyta</taxon>
        <taxon>Bryophyta</taxon>
        <taxon>Bryophytina</taxon>
        <taxon>Bryopsida</taxon>
        <taxon>Dicranidae</taxon>
        <taxon>Pseudoditrichales</taxon>
        <taxon>Ditrichaceae</taxon>
        <taxon>Ceratodon</taxon>
    </lineage>
</organism>
<dbReference type="InterPro" id="IPR038898">
    <property type="entry name" value="BROX"/>
</dbReference>
<protein>
    <recommendedName>
        <fullName evidence="3">BRO1 domain-containing protein</fullName>
    </recommendedName>
</protein>
<reference evidence="4" key="1">
    <citation type="submission" date="2020-06" db="EMBL/GenBank/DDBJ databases">
        <title>WGS assembly of Ceratodon purpureus strain R40.</title>
        <authorList>
            <person name="Carey S.B."/>
            <person name="Jenkins J."/>
            <person name="Shu S."/>
            <person name="Lovell J.T."/>
            <person name="Sreedasyam A."/>
            <person name="Maumus F."/>
            <person name="Tiley G.P."/>
            <person name="Fernandez-Pozo N."/>
            <person name="Barry K."/>
            <person name="Chen C."/>
            <person name="Wang M."/>
            <person name="Lipzen A."/>
            <person name="Daum C."/>
            <person name="Saski C.A."/>
            <person name="Payton A.C."/>
            <person name="Mcbreen J.C."/>
            <person name="Conrad R.E."/>
            <person name="Kollar L.M."/>
            <person name="Olsson S."/>
            <person name="Huttunen S."/>
            <person name="Landis J.B."/>
            <person name="Wickett N.J."/>
            <person name="Johnson M.G."/>
            <person name="Rensing S.A."/>
            <person name="Grimwood J."/>
            <person name="Schmutz J."/>
            <person name="Mcdaniel S.F."/>
        </authorList>
    </citation>
    <scope>NUCLEOTIDE SEQUENCE</scope>
    <source>
        <strain evidence="4">R40</strain>
    </source>
</reference>
<evidence type="ECO:0000256" key="1">
    <source>
        <dbReference type="ARBA" id="ARBA00008901"/>
    </source>
</evidence>
<dbReference type="EMBL" id="CM026426">
    <property type="protein sequence ID" value="KAG0575341.1"/>
    <property type="molecule type" value="Genomic_DNA"/>
</dbReference>
<feature type="domain" description="BRO1" evidence="3">
    <location>
        <begin position="35"/>
        <end position="463"/>
    </location>
</feature>
<name>A0A8T0HXE2_CERPU</name>
<dbReference type="PANTHER" id="PTHR23032:SF13">
    <property type="entry name" value="BRO1 DOMAIN-CONTAINING PROTEIN BROX"/>
    <property type="match status" value="1"/>
</dbReference>